<proteinExistence type="predicted"/>
<organism evidence="2 3">
    <name type="scientific">Candidatus Salinicoccus stercoripullorum</name>
    <dbReference type="NCBI Taxonomy" id="2838756"/>
    <lineage>
        <taxon>Bacteria</taxon>
        <taxon>Bacillati</taxon>
        <taxon>Bacillota</taxon>
        <taxon>Bacilli</taxon>
        <taxon>Bacillales</taxon>
        <taxon>Staphylococcaceae</taxon>
        <taxon>Salinicoccus</taxon>
    </lineage>
</organism>
<feature type="transmembrane region" description="Helical" evidence="1">
    <location>
        <begin position="28"/>
        <end position="46"/>
    </location>
</feature>
<gene>
    <name evidence="2" type="ORF">H9891_05755</name>
</gene>
<keyword evidence="1" id="KW-0812">Transmembrane</keyword>
<evidence type="ECO:0000256" key="1">
    <source>
        <dbReference type="SAM" id="Phobius"/>
    </source>
</evidence>
<dbReference type="InterPro" id="IPR019242">
    <property type="entry name" value="DUF2198"/>
</dbReference>
<sequence>MDLYWYMMAMVVPAVTVVFFTRMTRNKYVAVILTFIIFGVSIYRGFYPSEWVIFIDSLSIVIGYMLVELYNLDKVEDE</sequence>
<evidence type="ECO:0000313" key="2">
    <source>
        <dbReference type="EMBL" id="HIW12649.1"/>
    </source>
</evidence>
<reference evidence="2" key="2">
    <citation type="submission" date="2021-04" db="EMBL/GenBank/DDBJ databases">
        <authorList>
            <person name="Gilroy R."/>
        </authorList>
    </citation>
    <scope>NUCLEOTIDE SEQUENCE</scope>
    <source>
        <strain evidence="2">ChiHjej13B12-752</strain>
    </source>
</reference>
<dbReference type="Proteomes" id="UP000823989">
    <property type="component" value="Unassembled WGS sequence"/>
</dbReference>
<protein>
    <submittedName>
        <fullName evidence="2">CsbA family protein</fullName>
    </submittedName>
</protein>
<dbReference type="Pfam" id="PF09964">
    <property type="entry name" value="DUF2198"/>
    <property type="match status" value="1"/>
</dbReference>
<keyword evidence="1" id="KW-0472">Membrane</keyword>
<dbReference type="EMBL" id="DXHR01000018">
    <property type="protein sequence ID" value="HIW12649.1"/>
    <property type="molecule type" value="Genomic_DNA"/>
</dbReference>
<keyword evidence="1" id="KW-1133">Transmembrane helix</keyword>
<feature type="transmembrane region" description="Helical" evidence="1">
    <location>
        <begin position="6"/>
        <end position="21"/>
    </location>
</feature>
<evidence type="ECO:0000313" key="3">
    <source>
        <dbReference type="Proteomes" id="UP000823989"/>
    </source>
</evidence>
<dbReference type="AlphaFoldDB" id="A0A9D1U0V0"/>
<name>A0A9D1U0V0_9STAP</name>
<reference evidence="2" key="1">
    <citation type="journal article" date="2021" name="PeerJ">
        <title>Extensive microbial diversity within the chicken gut microbiome revealed by metagenomics and culture.</title>
        <authorList>
            <person name="Gilroy R."/>
            <person name="Ravi A."/>
            <person name="Getino M."/>
            <person name="Pursley I."/>
            <person name="Horton D.L."/>
            <person name="Alikhan N.F."/>
            <person name="Baker D."/>
            <person name="Gharbi K."/>
            <person name="Hall N."/>
            <person name="Watson M."/>
            <person name="Adriaenssens E.M."/>
            <person name="Foster-Nyarko E."/>
            <person name="Jarju S."/>
            <person name="Secka A."/>
            <person name="Antonio M."/>
            <person name="Oren A."/>
            <person name="Chaudhuri R.R."/>
            <person name="La Ragione R."/>
            <person name="Hildebrand F."/>
            <person name="Pallen M.J."/>
        </authorList>
    </citation>
    <scope>NUCLEOTIDE SEQUENCE</scope>
    <source>
        <strain evidence="2">ChiHjej13B12-752</strain>
    </source>
</reference>
<comment type="caution">
    <text evidence="2">The sequence shown here is derived from an EMBL/GenBank/DDBJ whole genome shotgun (WGS) entry which is preliminary data.</text>
</comment>
<feature type="transmembrane region" description="Helical" evidence="1">
    <location>
        <begin position="52"/>
        <end position="72"/>
    </location>
</feature>
<accession>A0A9D1U0V0</accession>